<protein>
    <submittedName>
        <fullName evidence="2">Uncharacterized protein</fullName>
    </submittedName>
</protein>
<dbReference type="EMBL" id="MEAU01000030">
    <property type="protein sequence ID" value="OJA44814.1"/>
    <property type="molecule type" value="Genomic_DNA"/>
</dbReference>
<dbReference type="Proteomes" id="UP000183667">
    <property type="component" value="Unassembled WGS sequence"/>
</dbReference>
<dbReference type="AlphaFoldDB" id="A0ABD6Q0S9"/>
<organism evidence="2 3">
    <name type="scientific">Burkholderia ubonensis</name>
    <dbReference type="NCBI Taxonomy" id="101571"/>
    <lineage>
        <taxon>Bacteria</taxon>
        <taxon>Pseudomonadati</taxon>
        <taxon>Pseudomonadota</taxon>
        <taxon>Betaproteobacteria</taxon>
        <taxon>Burkholderiales</taxon>
        <taxon>Burkholderiaceae</taxon>
        <taxon>Burkholderia</taxon>
        <taxon>Burkholderia cepacia complex</taxon>
    </lineage>
</organism>
<evidence type="ECO:0000313" key="3">
    <source>
        <dbReference type="Proteomes" id="UP000183667"/>
    </source>
</evidence>
<accession>A0ABD6Q0S9</accession>
<proteinExistence type="predicted"/>
<name>A0ABD6Q0S9_9BURK</name>
<comment type="caution">
    <text evidence="2">The sequence shown here is derived from an EMBL/GenBank/DDBJ whole genome shotgun (WGS) entry which is preliminary data.</text>
</comment>
<sequence>MFALVTGTDSPEKVREALAAGQQATIVGKTADVRDFAGKIETAQEQQARFKAEREAAAARRAEEAGKAAAAKIVADRDEVRERQAEAQHAKAPTKERGAIDL</sequence>
<gene>
    <name evidence="2" type="ORF">BGV66_20235</name>
</gene>
<reference evidence="3" key="1">
    <citation type="submission" date="2016-08" db="EMBL/GenBank/DDBJ databases">
        <title>Population biology and virulence potential of Burkholderia ubonensis.</title>
        <authorList>
            <person name="Price E.P."/>
            <person name="Currie B.J."/>
            <person name="Wagner D.M."/>
        </authorList>
    </citation>
    <scope>NUCLEOTIDE SEQUENCE [LARGE SCALE GENOMIC DNA]</scope>
    <source>
        <strain evidence="3">MSMB0103</strain>
    </source>
</reference>
<evidence type="ECO:0000313" key="2">
    <source>
        <dbReference type="EMBL" id="OJA44814.1"/>
    </source>
</evidence>
<dbReference type="RefSeq" id="WP_071767871.1">
    <property type="nucleotide sequence ID" value="NZ_MEAU01000030.1"/>
</dbReference>
<evidence type="ECO:0000256" key="1">
    <source>
        <dbReference type="SAM" id="MobiDB-lite"/>
    </source>
</evidence>
<feature type="region of interest" description="Disordered" evidence="1">
    <location>
        <begin position="82"/>
        <end position="102"/>
    </location>
</feature>